<proteinExistence type="predicted"/>
<evidence type="ECO:0000313" key="1">
    <source>
        <dbReference type="EMBL" id="MBC5786904.1"/>
    </source>
</evidence>
<accession>A0ABR7IP45</accession>
<dbReference type="Proteomes" id="UP000649151">
    <property type="component" value="Unassembled WGS sequence"/>
</dbReference>
<dbReference type="RefSeq" id="WP_186996083.1">
    <property type="nucleotide sequence ID" value="NZ_JACOQK010000001.1"/>
</dbReference>
<reference evidence="1 2" key="1">
    <citation type="submission" date="2020-08" db="EMBL/GenBank/DDBJ databases">
        <title>Genome public.</title>
        <authorList>
            <person name="Liu C."/>
            <person name="Sun Q."/>
        </authorList>
    </citation>
    <scope>NUCLEOTIDE SEQUENCE [LARGE SCALE GENOMIC DNA]</scope>
    <source>
        <strain evidence="1 2">NSJ-27</strain>
    </source>
</reference>
<protein>
    <submittedName>
        <fullName evidence="1">Uncharacterized protein</fullName>
    </submittedName>
</protein>
<dbReference type="EMBL" id="JACOQK010000001">
    <property type="protein sequence ID" value="MBC5786904.1"/>
    <property type="molecule type" value="Genomic_DNA"/>
</dbReference>
<organism evidence="1 2">
    <name type="scientific">Clostridium facile</name>
    <dbReference type="NCBI Taxonomy" id="2763035"/>
    <lineage>
        <taxon>Bacteria</taxon>
        <taxon>Bacillati</taxon>
        <taxon>Bacillota</taxon>
        <taxon>Clostridia</taxon>
        <taxon>Eubacteriales</taxon>
        <taxon>Clostridiaceae</taxon>
        <taxon>Clostridium</taxon>
    </lineage>
</organism>
<sequence>MTNVKEEFQEAWEICKLLKTISIEDKLRLQGMMMLLKEQNKEKTKNSQQPK</sequence>
<name>A0ABR7IP45_9CLOT</name>
<keyword evidence="2" id="KW-1185">Reference proteome</keyword>
<comment type="caution">
    <text evidence="1">The sequence shown here is derived from an EMBL/GenBank/DDBJ whole genome shotgun (WGS) entry which is preliminary data.</text>
</comment>
<gene>
    <name evidence="1" type="ORF">H8Z77_02555</name>
</gene>
<evidence type="ECO:0000313" key="2">
    <source>
        <dbReference type="Proteomes" id="UP000649151"/>
    </source>
</evidence>